<proteinExistence type="predicted"/>
<name>A0ABU3DLG3_9RHOB</name>
<keyword evidence="3" id="KW-1185">Reference proteome</keyword>
<dbReference type="Pfam" id="PF03720">
    <property type="entry name" value="UDPG_MGDP_dh_C"/>
    <property type="match status" value="1"/>
</dbReference>
<reference evidence="2 3" key="1">
    <citation type="submission" date="2023-09" db="EMBL/GenBank/DDBJ databases">
        <authorList>
            <person name="Rey-Velasco X."/>
        </authorList>
    </citation>
    <scope>NUCLEOTIDE SEQUENCE [LARGE SCALE GENOMIC DNA]</scope>
    <source>
        <strain evidence="2 3">F158</strain>
    </source>
</reference>
<dbReference type="InterPro" id="IPR014027">
    <property type="entry name" value="UDP-Glc/GDP-Man_DH_C"/>
</dbReference>
<dbReference type="RefSeq" id="WP_311694263.1">
    <property type="nucleotide sequence ID" value="NZ_JAVRHL010000006.1"/>
</dbReference>
<protein>
    <submittedName>
        <fullName evidence="2">UDP binding domain-containing protein</fullName>
    </submittedName>
</protein>
<gene>
    <name evidence="2" type="ORF">RM543_17865</name>
</gene>
<evidence type="ECO:0000259" key="1">
    <source>
        <dbReference type="Pfam" id="PF03720"/>
    </source>
</evidence>
<feature type="domain" description="UDP-glucose/GDP-mannose dehydrogenase C-terminal" evidence="1">
    <location>
        <begin position="2"/>
        <end position="49"/>
    </location>
</feature>
<dbReference type="InterPro" id="IPR036220">
    <property type="entry name" value="UDP-Glc/GDP-Man_DH_C_sf"/>
</dbReference>
<evidence type="ECO:0000313" key="2">
    <source>
        <dbReference type="EMBL" id="MDT0684542.1"/>
    </source>
</evidence>
<comment type="caution">
    <text evidence="2">The sequence shown here is derived from an EMBL/GenBank/DDBJ whole genome shotgun (WGS) entry which is preliminary data.</text>
</comment>
<dbReference type="Proteomes" id="UP001265259">
    <property type="component" value="Unassembled WGS sequence"/>
</dbReference>
<dbReference type="SUPFAM" id="SSF52413">
    <property type="entry name" value="UDP-glucose/GDP-mannose dehydrogenase C-terminal domain"/>
    <property type="match status" value="1"/>
</dbReference>
<dbReference type="EMBL" id="JAVRHL010000006">
    <property type="protein sequence ID" value="MDT0684542.1"/>
    <property type="molecule type" value="Genomic_DNA"/>
</dbReference>
<accession>A0ABU3DLG3</accession>
<sequence>MEDPYAACTGADALVILTEWNQFRALDLARMAASMSCSALVDLRNIYDRKTALQAGFETYVGVER</sequence>
<organism evidence="2 3">
    <name type="scientific">Tropicimonas omnivorans</name>
    <dbReference type="NCBI Taxonomy" id="3075590"/>
    <lineage>
        <taxon>Bacteria</taxon>
        <taxon>Pseudomonadati</taxon>
        <taxon>Pseudomonadota</taxon>
        <taxon>Alphaproteobacteria</taxon>
        <taxon>Rhodobacterales</taxon>
        <taxon>Roseobacteraceae</taxon>
        <taxon>Tropicimonas</taxon>
    </lineage>
</organism>
<evidence type="ECO:0000313" key="3">
    <source>
        <dbReference type="Proteomes" id="UP001265259"/>
    </source>
</evidence>
<dbReference type="Gene3D" id="3.40.50.720">
    <property type="entry name" value="NAD(P)-binding Rossmann-like Domain"/>
    <property type="match status" value="1"/>
</dbReference>